<organism evidence="14 15">
    <name type="scientific">Bifidobacterium bohemicum DSM 22767</name>
    <dbReference type="NCBI Taxonomy" id="1437606"/>
    <lineage>
        <taxon>Bacteria</taxon>
        <taxon>Bacillati</taxon>
        <taxon>Actinomycetota</taxon>
        <taxon>Actinomycetes</taxon>
        <taxon>Bifidobacteriales</taxon>
        <taxon>Bifidobacteriaceae</taxon>
        <taxon>Bifidobacterium</taxon>
    </lineage>
</organism>
<dbReference type="EMBL" id="JGYP01000002">
    <property type="protein sequence ID" value="KFI46074.1"/>
    <property type="molecule type" value="Genomic_DNA"/>
</dbReference>
<evidence type="ECO:0000256" key="8">
    <source>
        <dbReference type="ARBA" id="ARBA00022723"/>
    </source>
</evidence>
<evidence type="ECO:0000256" key="9">
    <source>
        <dbReference type="ARBA" id="ARBA00022801"/>
    </source>
</evidence>
<comment type="cofactor">
    <cofactor evidence="2">
        <name>Zn(2+)</name>
        <dbReference type="ChEBI" id="CHEBI:29105"/>
    </cofactor>
</comment>
<sequence length="390" mass="42117">MNTEQAKDLLKTLVAFHTENGNEKVVADYIHGIFEQAGIRSKVLPLEDDPTRANLVAEVGSGEPVVAVCGHMDTVSAQQDGWETDPFTVTEKGDLIYGRGVTDMKAGTAALVIAMLHLKEHESQIHGTVRFLCTAGEEVGMPGAQALEEQGYMKGVEALLVGEPSGYAIVYATKGEYDITVNMKGKAAHSSMPQLGINAVENLIEFLDVLSERIKKESEGKNNPDLGGTVYNIDVFHGGRQVNAIPESASAEINIRIVPEFDNATIRGIFDEEVKKFNETHKAEVSYSIGMDIVAQVGPKDAKLAKIAQSVGEKHLAAQGKEPTIPMLALSGATDGSKLLINSPSDTAYVVFGPGNKTMHCVNESLPKGMYEDFIAMYQEILDQYMGITE</sequence>
<dbReference type="InterPro" id="IPR036264">
    <property type="entry name" value="Bact_exopeptidase_dim_dom"/>
</dbReference>
<comment type="caution">
    <text evidence="14">The sequence shown here is derived from an EMBL/GenBank/DDBJ whole genome shotgun (WGS) entry which is preliminary data.</text>
</comment>
<proteinExistence type="inferred from homology"/>
<evidence type="ECO:0000256" key="2">
    <source>
        <dbReference type="ARBA" id="ARBA00001947"/>
    </source>
</evidence>
<dbReference type="PANTHER" id="PTHR43808">
    <property type="entry name" value="ACETYLORNITHINE DEACETYLASE"/>
    <property type="match status" value="1"/>
</dbReference>
<evidence type="ECO:0000256" key="5">
    <source>
        <dbReference type="ARBA" id="ARBA00011921"/>
    </source>
</evidence>
<dbReference type="GO" id="GO:0009089">
    <property type="term" value="P:lysine biosynthetic process via diaminopimelate"/>
    <property type="evidence" value="ECO:0007669"/>
    <property type="project" value="UniProtKB-UniPathway"/>
</dbReference>
<dbReference type="NCBIfam" id="TIGR01910">
    <property type="entry name" value="DapE-ArgE"/>
    <property type="match status" value="1"/>
</dbReference>
<evidence type="ECO:0000256" key="1">
    <source>
        <dbReference type="ARBA" id="ARBA00001941"/>
    </source>
</evidence>
<dbReference type="SUPFAM" id="SSF55031">
    <property type="entry name" value="Bacterial exopeptidase dimerisation domain"/>
    <property type="match status" value="1"/>
</dbReference>
<evidence type="ECO:0000259" key="13">
    <source>
        <dbReference type="Pfam" id="PF07687"/>
    </source>
</evidence>
<dbReference type="STRING" id="1437606.BBOH_0882"/>
<protein>
    <recommendedName>
        <fullName evidence="6">Probable succinyl-diaminopimelate desuccinylase</fullName>
        <ecNumber evidence="5">3.5.1.18</ecNumber>
    </recommendedName>
</protein>
<comment type="cofactor">
    <cofactor evidence="1">
        <name>Co(2+)</name>
        <dbReference type="ChEBI" id="CHEBI:48828"/>
    </cofactor>
</comment>
<evidence type="ECO:0000256" key="7">
    <source>
        <dbReference type="ARBA" id="ARBA00022605"/>
    </source>
</evidence>
<dbReference type="GO" id="GO:0009014">
    <property type="term" value="F:succinyl-diaminopimelate desuccinylase activity"/>
    <property type="evidence" value="ECO:0007669"/>
    <property type="project" value="UniProtKB-EC"/>
</dbReference>
<dbReference type="Gene3D" id="3.40.630.10">
    <property type="entry name" value="Zn peptidases"/>
    <property type="match status" value="1"/>
</dbReference>
<gene>
    <name evidence="14" type="ORF">BBOH_0882</name>
</gene>
<reference evidence="14 15" key="1">
    <citation type="submission" date="2014-03" db="EMBL/GenBank/DDBJ databases">
        <title>Genomics of Bifidobacteria.</title>
        <authorList>
            <person name="Ventura M."/>
            <person name="Milani C."/>
            <person name="Lugli G.A."/>
        </authorList>
    </citation>
    <scope>NUCLEOTIDE SEQUENCE [LARGE SCALE GENOMIC DNA]</scope>
    <source>
        <strain evidence="14 15">DSM 22767</strain>
    </source>
</reference>
<evidence type="ECO:0000256" key="11">
    <source>
        <dbReference type="ARBA" id="ARBA00023285"/>
    </source>
</evidence>
<dbReference type="Pfam" id="PF01546">
    <property type="entry name" value="Peptidase_M20"/>
    <property type="match status" value="1"/>
</dbReference>
<dbReference type="Gene3D" id="3.30.70.360">
    <property type="match status" value="1"/>
</dbReference>
<dbReference type="RefSeq" id="WP_033521468.1">
    <property type="nucleotide sequence ID" value="NZ_JDUS01000007.1"/>
</dbReference>
<dbReference type="GO" id="GO:0046872">
    <property type="term" value="F:metal ion binding"/>
    <property type="evidence" value="ECO:0007669"/>
    <property type="project" value="UniProtKB-KW"/>
</dbReference>
<evidence type="ECO:0000313" key="14">
    <source>
        <dbReference type="EMBL" id="KFI46074.1"/>
    </source>
</evidence>
<evidence type="ECO:0000313" key="15">
    <source>
        <dbReference type="Proteomes" id="UP000029096"/>
    </source>
</evidence>
<dbReference type="AlphaFoldDB" id="A0A086ZHS4"/>
<keyword evidence="9 14" id="KW-0378">Hydrolase</keyword>
<evidence type="ECO:0000256" key="12">
    <source>
        <dbReference type="ARBA" id="ARBA00051301"/>
    </source>
</evidence>
<name>A0A086ZHS4_9BIFI</name>
<keyword evidence="11" id="KW-0170">Cobalt</keyword>
<keyword evidence="7" id="KW-0028">Amino-acid biosynthesis</keyword>
<dbReference type="UniPathway" id="UPA00034">
    <property type="reaction ID" value="UER00021"/>
</dbReference>
<comment type="pathway">
    <text evidence="3">Amino-acid biosynthesis; L-lysine biosynthesis via DAP pathway; LL-2,6-diaminopimelate from (S)-tetrahydrodipicolinate (succinylase route): step 3/3.</text>
</comment>
<dbReference type="InterPro" id="IPR002933">
    <property type="entry name" value="Peptidase_M20"/>
</dbReference>
<comment type="similarity">
    <text evidence="4">Belongs to the peptidase M20A family.</text>
</comment>
<keyword evidence="8" id="KW-0479">Metal-binding</keyword>
<evidence type="ECO:0000256" key="10">
    <source>
        <dbReference type="ARBA" id="ARBA00022833"/>
    </source>
</evidence>
<evidence type="ECO:0000256" key="3">
    <source>
        <dbReference type="ARBA" id="ARBA00005130"/>
    </source>
</evidence>
<evidence type="ECO:0000256" key="6">
    <source>
        <dbReference type="ARBA" id="ARBA00016853"/>
    </source>
</evidence>
<feature type="domain" description="Peptidase M20 dimerisation" evidence="13">
    <location>
        <begin position="172"/>
        <end position="278"/>
    </location>
</feature>
<dbReference type="Proteomes" id="UP000029096">
    <property type="component" value="Unassembled WGS sequence"/>
</dbReference>
<dbReference type="InterPro" id="IPR050072">
    <property type="entry name" value="Peptidase_M20A"/>
</dbReference>
<keyword evidence="10" id="KW-0862">Zinc</keyword>
<dbReference type="PANTHER" id="PTHR43808:SF8">
    <property type="entry name" value="PEPTIDASE M20 DIMERISATION DOMAIN-CONTAINING PROTEIN"/>
    <property type="match status" value="1"/>
</dbReference>
<dbReference type="NCBIfam" id="NF006365">
    <property type="entry name" value="PRK08588.1"/>
    <property type="match status" value="1"/>
</dbReference>
<dbReference type="OrthoDB" id="7055905at2"/>
<dbReference type="PROSITE" id="PS00758">
    <property type="entry name" value="ARGE_DAPE_CPG2_1"/>
    <property type="match status" value="1"/>
</dbReference>
<comment type="catalytic activity">
    <reaction evidence="12">
        <text>N-succinyl-(2S,6S)-2,6-diaminopimelate + H2O = (2S,6S)-2,6-diaminopimelate + succinate</text>
        <dbReference type="Rhea" id="RHEA:22608"/>
        <dbReference type="ChEBI" id="CHEBI:15377"/>
        <dbReference type="ChEBI" id="CHEBI:30031"/>
        <dbReference type="ChEBI" id="CHEBI:57609"/>
        <dbReference type="ChEBI" id="CHEBI:58087"/>
        <dbReference type="EC" id="3.5.1.18"/>
    </reaction>
</comment>
<dbReference type="InterPro" id="IPR001261">
    <property type="entry name" value="ArgE/DapE_CS"/>
</dbReference>
<dbReference type="EC" id="3.5.1.18" evidence="5"/>
<accession>A0A086ZHS4</accession>
<dbReference type="InterPro" id="IPR010182">
    <property type="entry name" value="ArgE/DapE"/>
</dbReference>
<dbReference type="InterPro" id="IPR011650">
    <property type="entry name" value="Peptidase_M20_dimer"/>
</dbReference>
<evidence type="ECO:0000256" key="4">
    <source>
        <dbReference type="ARBA" id="ARBA00006247"/>
    </source>
</evidence>
<dbReference type="Pfam" id="PF07687">
    <property type="entry name" value="M20_dimer"/>
    <property type="match status" value="1"/>
</dbReference>
<dbReference type="CDD" id="cd08659">
    <property type="entry name" value="M20_ArgE_DapE-like"/>
    <property type="match status" value="1"/>
</dbReference>
<dbReference type="SUPFAM" id="SSF53187">
    <property type="entry name" value="Zn-dependent exopeptidases"/>
    <property type="match status" value="1"/>
</dbReference>
<dbReference type="eggNOG" id="COG0624">
    <property type="taxonomic scope" value="Bacteria"/>
</dbReference>
<keyword evidence="15" id="KW-1185">Reference proteome</keyword>